<dbReference type="InterPro" id="IPR036388">
    <property type="entry name" value="WH-like_DNA-bd_sf"/>
</dbReference>
<dbReference type="EMBL" id="WHZV01000011">
    <property type="protein sequence ID" value="NEG56053.1"/>
    <property type="molecule type" value="Genomic_DNA"/>
</dbReference>
<name>A0A6L9SW24_9BIFI</name>
<dbReference type="Gene3D" id="1.10.10.10">
    <property type="entry name" value="Winged helix-like DNA-binding domain superfamily/Winged helix DNA-binding domain"/>
    <property type="match status" value="1"/>
</dbReference>
<evidence type="ECO:0000313" key="3">
    <source>
        <dbReference type="Proteomes" id="UP000483293"/>
    </source>
</evidence>
<evidence type="ECO:0000313" key="2">
    <source>
        <dbReference type="EMBL" id="NEG56053.1"/>
    </source>
</evidence>
<gene>
    <name evidence="2" type="ORF">GFD21_09870</name>
</gene>
<dbReference type="Pfam" id="PF00480">
    <property type="entry name" value="ROK"/>
    <property type="match status" value="1"/>
</dbReference>
<dbReference type="InterPro" id="IPR000600">
    <property type="entry name" value="ROK"/>
</dbReference>
<dbReference type="PANTHER" id="PTHR18964:SF149">
    <property type="entry name" value="BIFUNCTIONAL UDP-N-ACETYLGLUCOSAMINE 2-EPIMERASE_N-ACETYLMANNOSAMINE KINASE"/>
    <property type="match status" value="1"/>
</dbReference>
<dbReference type="InterPro" id="IPR043129">
    <property type="entry name" value="ATPase_NBD"/>
</dbReference>
<accession>A0A6L9SW24</accession>
<protein>
    <submittedName>
        <fullName evidence="2">ROK family protein</fullName>
    </submittedName>
</protein>
<dbReference type="InterPro" id="IPR036390">
    <property type="entry name" value="WH_DNA-bd_sf"/>
</dbReference>
<comment type="caution">
    <text evidence="2">The sequence shown here is derived from an EMBL/GenBank/DDBJ whole genome shotgun (WGS) entry which is preliminary data.</text>
</comment>
<dbReference type="Proteomes" id="UP000483293">
    <property type="component" value="Unassembled WGS sequence"/>
</dbReference>
<sequence>MAGLRKINQDDLRNHNLSVTLDAMLSAKDPMSRADLAKATGLTKATMSLLSSLLLESGVVEEGVPNASVSYGRPSTPLRLRGGRIAGIGLQVNTDGYGCLALDINGDVLGREWVNADMTGSDPQEVFAKLDAMTASLEEQLARRGCRVVGAGLALPGIITDMRLLVARNLGWTDVDLSGFEVVRRLGAVPDNEAKMAAVAQIPGYATERADFLDVVGRRDSFIYVSTDIGIGGAVVRNGEVVRGSHGFSGEIGHMSVDLNGPRCTCGRKGCLEMYAGRRAMVEAAGITDDAGATKIEFAERFLDRWRSGDRAVVSVVDRAVDALVSAIASAVNIVDVDTVVLGGLWTHFGDELTVVIEHRLRDEIVGPASMTVKVSPAPVGRNPSLYGAAERGLRRFIDNPLRFVGD</sequence>
<dbReference type="SUPFAM" id="SSF53067">
    <property type="entry name" value="Actin-like ATPase domain"/>
    <property type="match status" value="2"/>
</dbReference>
<evidence type="ECO:0000256" key="1">
    <source>
        <dbReference type="ARBA" id="ARBA00006479"/>
    </source>
</evidence>
<proteinExistence type="inferred from homology"/>
<organism evidence="2 3">
    <name type="scientific">Bifidobacterium platyrrhinorum</name>
    <dbReference type="NCBI Taxonomy" id="2661628"/>
    <lineage>
        <taxon>Bacteria</taxon>
        <taxon>Bacillati</taxon>
        <taxon>Actinomycetota</taxon>
        <taxon>Actinomycetes</taxon>
        <taxon>Bifidobacteriales</taxon>
        <taxon>Bifidobacteriaceae</taxon>
        <taxon>Bifidobacterium</taxon>
    </lineage>
</organism>
<dbReference type="Gene3D" id="3.30.420.40">
    <property type="match status" value="2"/>
</dbReference>
<dbReference type="AlphaFoldDB" id="A0A6L9SW24"/>
<comment type="similarity">
    <text evidence="1">Belongs to the ROK (NagC/XylR) family.</text>
</comment>
<keyword evidence="3" id="KW-1185">Reference proteome</keyword>
<dbReference type="SUPFAM" id="SSF46785">
    <property type="entry name" value="Winged helix' DNA-binding domain"/>
    <property type="match status" value="1"/>
</dbReference>
<dbReference type="PANTHER" id="PTHR18964">
    <property type="entry name" value="ROK (REPRESSOR, ORF, KINASE) FAMILY"/>
    <property type="match status" value="1"/>
</dbReference>
<dbReference type="RefSeq" id="WP_163197815.1">
    <property type="nucleotide sequence ID" value="NZ_WHZV01000011.1"/>
</dbReference>
<reference evidence="2 3" key="1">
    <citation type="submission" date="2019-10" db="EMBL/GenBank/DDBJ databases">
        <title>Bifidobacterium from non-human primates.</title>
        <authorList>
            <person name="Modesto M."/>
        </authorList>
    </citation>
    <scope>NUCLEOTIDE SEQUENCE [LARGE SCALE GENOMIC DNA]</scope>
    <source>
        <strain evidence="2 3">SMA15</strain>
    </source>
</reference>